<dbReference type="Proteomes" id="UP000095439">
    <property type="component" value="Unassembled WGS sequence"/>
</dbReference>
<feature type="domain" description="Peptidoglycan binding-like" evidence="1">
    <location>
        <begin position="346"/>
        <end position="406"/>
    </location>
</feature>
<dbReference type="AlphaFoldDB" id="A0A173YEU0"/>
<evidence type="ECO:0000259" key="1">
    <source>
        <dbReference type="Pfam" id="PF01471"/>
    </source>
</evidence>
<dbReference type="Pfam" id="PF01471">
    <property type="entry name" value="PG_binding_1"/>
    <property type="match status" value="1"/>
</dbReference>
<protein>
    <submittedName>
        <fullName evidence="2">Spore cortex-lytic enzyme</fullName>
    </submittedName>
</protein>
<organism evidence="2 3">
    <name type="scientific">Dorea longicatena</name>
    <dbReference type="NCBI Taxonomy" id="88431"/>
    <lineage>
        <taxon>Bacteria</taxon>
        <taxon>Bacillati</taxon>
        <taxon>Bacillota</taxon>
        <taxon>Clostridia</taxon>
        <taxon>Lachnospirales</taxon>
        <taxon>Lachnospiraceae</taxon>
        <taxon>Dorea</taxon>
    </lineage>
</organism>
<gene>
    <name evidence="2" type="ORF">ERS852423_00987</name>
</gene>
<dbReference type="SUPFAM" id="SSF47090">
    <property type="entry name" value="PGBD-like"/>
    <property type="match status" value="1"/>
</dbReference>
<proteinExistence type="predicted"/>
<name>A0A173YEU0_9FIRM</name>
<dbReference type="InterPro" id="IPR036366">
    <property type="entry name" value="PGBDSf"/>
</dbReference>
<evidence type="ECO:0000313" key="2">
    <source>
        <dbReference type="EMBL" id="CUN62319.1"/>
    </source>
</evidence>
<dbReference type="InterPro" id="IPR036365">
    <property type="entry name" value="PGBD-like_sf"/>
</dbReference>
<evidence type="ECO:0000313" key="3">
    <source>
        <dbReference type="Proteomes" id="UP000095439"/>
    </source>
</evidence>
<reference evidence="2 3" key="1">
    <citation type="submission" date="2015-09" db="EMBL/GenBank/DDBJ databases">
        <authorList>
            <consortium name="Pathogen Informatics"/>
        </authorList>
    </citation>
    <scope>NUCLEOTIDE SEQUENCE [LARGE SCALE GENOMIC DNA]</scope>
    <source>
        <strain evidence="2 3">2789STDY5608866</strain>
    </source>
</reference>
<accession>A0A173YEU0</accession>
<sequence length="422" mass="47118">MNGTTPTTQDTPDKGRLQINLVSDISAYPIQGAQISIFYTGVPEAQLEQLTTDSSGQTDTIDLAAPPLEYSLNPENEVQPYSEYTMQITAEGFESVSIAGAEILADVTAIQNVSMKPIDTPEDEETVFVIPAHTLYATYPPKIPEDEIQPTFESGEIVLSRVVVPEYIVVHDGSPRDSTAKNYYVKYKDYIKNVASSEIYATWPEDTIRANVLAIMSFTLNRVYTEFYRNRGYDFTITSSTAFDHKWIPERNIYDTISVIVDELFADYLSRPNVKQPILTQYCDGRQVQCPNWLTQWGSKSLGDQGYSPIEILRYYYGDDMYINTAEAISGIPSSWPGYTLEIGSSGNKVLQMQEQLNVIAGAYPAIPKITADGIYGPATAESVRTFQKVFGLPQTGTVDYTTWYKISEIYVGVSRIAELYG</sequence>
<dbReference type="EMBL" id="CYYY01000003">
    <property type="protein sequence ID" value="CUN62319.1"/>
    <property type="molecule type" value="Genomic_DNA"/>
</dbReference>
<dbReference type="RefSeq" id="WP_022416038.1">
    <property type="nucleotide sequence ID" value="NZ_CABIWY010000003.1"/>
</dbReference>
<dbReference type="InterPro" id="IPR002477">
    <property type="entry name" value="Peptidoglycan-bd-like"/>
</dbReference>
<dbReference type="Gene3D" id="1.10.101.10">
    <property type="entry name" value="PGBD-like superfamily/PGBD"/>
    <property type="match status" value="1"/>
</dbReference>